<sequence length="52" mass="5635">MTGTDDQPYVRLQRGFAELSAVLRARLLEACEPLRAVPRPRGCLSPPKPGGS</sequence>
<dbReference type="EMBL" id="MAQA01000012">
    <property type="protein sequence ID" value="OCI31899.1"/>
    <property type="molecule type" value="Genomic_DNA"/>
</dbReference>
<name>A0ABX2Y888_9CELL</name>
<keyword evidence="2" id="KW-1185">Reference proteome</keyword>
<protein>
    <submittedName>
        <fullName evidence="1">Uncharacterized protein</fullName>
    </submittedName>
</protein>
<proteinExistence type="predicted"/>
<comment type="caution">
    <text evidence="1">The sequence shown here is derived from an EMBL/GenBank/DDBJ whole genome shotgun (WGS) entry which is preliminary data.</text>
</comment>
<organism evidence="1 2">
    <name type="scientific">Oerskovia enterophila</name>
    <dbReference type="NCBI Taxonomy" id="43678"/>
    <lineage>
        <taxon>Bacteria</taxon>
        <taxon>Bacillati</taxon>
        <taxon>Actinomycetota</taxon>
        <taxon>Actinomycetes</taxon>
        <taxon>Micrococcales</taxon>
        <taxon>Cellulomonadaceae</taxon>
        <taxon>Oerskovia</taxon>
    </lineage>
</organism>
<evidence type="ECO:0000313" key="1">
    <source>
        <dbReference type="EMBL" id="OCI31899.1"/>
    </source>
</evidence>
<reference evidence="1 2" key="1">
    <citation type="submission" date="2016-06" db="EMBL/GenBank/DDBJ databases">
        <title>Genome sequence of Oerskovia enterophila DSM 43852.</title>
        <authorList>
            <person name="Poehlein A."/>
            <person name="Jag V."/>
            <person name="Bengelsdorf F.R."/>
            <person name="Daniel R."/>
            <person name="Duerre P."/>
        </authorList>
    </citation>
    <scope>NUCLEOTIDE SEQUENCE [LARGE SCALE GENOMIC DNA]</scope>
    <source>
        <strain evidence="1 2">DSM 43852</strain>
    </source>
</reference>
<evidence type="ECO:0000313" key="2">
    <source>
        <dbReference type="Proteomes" id="UP000093412"/>
    </source>
</evidence>
<accession>A0ABX2Y888</accession>
<gene>
    <name evidence="1" type="ORF">OERS_14060</name>
</gene>
<dbReference type="Proteomes" id="UP000093412">
    <property type="component" value="Unassembled WGS sequence"/>
</dbReference>